<feature type="domain" description="Solute-binding protein family 5" evidence="2">
    <location>
        <begin position="95"/>
        <end position="438"/>
    </location>
</feature>
<feature type="signal peptide" evidence="1">
    <location>
        <begin position="1"/>
        <end position="25"/>
    </location>
</feature>
<dbReference type="InterPro" id="IPR000914">
    <property type="entry name" value="SBP_5_dom"/>
</dbReference>
<dbReference type="RefSeq" id="WP_007000886.1">
    <property type="nucleotide sequence ID" value="NZ_JH992955.1"/>
</dbReference>
<reference evidence="3 4" key="1">
    <citation type="submission" date="2012-09" db="EMBL/GenBank/DDBJ databases">
        <title>The Genome Sequence of Actinobaculum massiliae ACS-171-V-COL2.</title>
        <authorList>
            <consortium name="The Broad Institute Genome Sequencing Platform"/>
            <person name="Earl A."/>
            <person name="Ward D."/>
            <person name="Feldgarden M."/>
            <person name="Gevers D."/>
            <person name="Saerens B."/>
            <person name="Vaneechoutte M."/>
            <person name="Walker B."/>
            <person name="Young S.K."/>
            <person name="Zeng Q."/>
            <person name="Gargeya S."/>
            <person name="Fitzgerald M."/>
            <person name="Haas B."/>
            <person name="Abouelleil A."/>
            <person name="Alvarado L."/>
            <person name="Arachchi H.M."/>
            <person name="Berlin A."/>
            <person name="Chapman S.B."/>
            <person name="Goldberg J."/>
            <person name="Griggs A."/>
            <person name="Gujja S."/>
            <person name="Hansen M."/>
            <person name="Howarth C."/>
            <person name="Imamovic A."/>
            <person name="Larimer J."/>
            <person name="McCowen C."/>
            <person name="Montmayeur A."/>
            <person name="Murphy C."/>
            <person name="Neiman D."/>
            <person name="Pearson M."/>
            <person name="Priest M."/>
            <person name="Roberts A."/>
            <person name="Saif S."/>
            <person name="Shea T."/>
            <person name="Sisk P."/>
            <person name="Sykes S."/>
            <person name="Wortman J."/>
            <person name="Nusbaum C."/>
            <person name="Birren B."/>
        </authorList>
    </citation>
    <scope>NUCLEOTIDE SEQUENCE [LARGE SCALE GENOMIC DNA]</scope>
    <source>
        <strain evidence="4">ACS-171-V-Col2</strain>
    </source>
</reference>
<evidence type="ECO:0000313" key="4">
    <source>
        <dbReference type="Proteomes" id="UP000009888"/>
    </source>
</evidence>
<dbReference type="Gene3D" id="3.40.190.10">
    <property type="entry name" value="Periplasmic binding protein-like II"/>
    <property type="match status" value="1"/>
</dbReference>
<dbReference type="EMBL" id="AGWL01000002">
    <property type="protein sequence ID" value="EKU95893.1"/>
    <property type="molecule type" value="Genomic_DNA"/>
</dbReference>
<dbReference type="InterPro" id="IPR030678">
    <property type="entry name" value="Peptide/Ni-bd"/>
</dbReference>
<dbReference type="eggNOG" id="COG0747">
    <property type="taxonomic scope" value="Bacteria"/>
</dbReference>
<evidence type="ECO:0000313" key="3">
    <source>
        <dbReference type="EMBL" id="EKU95893.1"/>
    </source>
</evidence>
<dbReference type="Proteomes" id="UP000009888">
    <property type="component" value="Unassembled WGS sequence"/>
</dbReference>
<dbReference type="GO" id="GO:0015833">
    <property type="term" value="P:peptide transport"/>
    <property type="evidence" value="ECO:0007669"/>
    <property type="project" value="TreeGrafter"/>
</dbReference>
<dbReference type="GO" id="GO:0043190">
    <property type="term" value="C:ATP-binding cassette (ABC) transporter complex"/>
    <property type="evidence" value="ECO:0007669"/>
    <property type="project" value="InterPro"/>
</dbReference>
<dbReference type="PROSITE" id="PS51257">
    <property type="entry name" value="PROKAR_LIPOPROTEIN"/>
    <property type="match status" value="1"/>
</dbReference>
<dbReference type="PATRIC" id="fig|883066.3.peg.699"/>
<dbReference type="HOGENOM" id="CLU_017028_7_4_11"/>
<proteinExistence type="predicted"/>
<dbReference type="Gene3D" id="3.90.76.10">
    <property type="entry name" value="Dipeptide-binding Protein, Domain 1"/>
    <property type="match status" value="1"/>
</dbReference>
<name>K9EGZ6_9ACTO</name>
<dbReference type="GO" id="GO:1904680">
    <property type="term" value="F:peptide transmembrane transporter activity"/>
    <property type="evidence" value="ECO:0007669"/>
    <property type="project" value="TreeGrafter"/>
</dbReference>
<evidence type="ECO:0000259" key="2">
    <source>
        <dbReference type="Pfam" id="PF00496"/>
    </source>
</evidence>
<dbReference type="PIRSF" id="PIRSF002741">
    <property type="entry name" value="MppA"/>
    <property type="match status" value="1"/>
</dbReference>
<dbReference type="GO" id="GO:0042597">
    <property type="term" value="C:periplasmic space"/>
    <property type="evidence" value="ECO:0007669"/>
    <property type="project" value="UniProtKB-ARBA"/>
</dbReference>
<accession>K9EGZ6</accession>
<dbReference type="STRING" id="202789.GCA_001457435_01452"/>
<keyword evidence="4" id="KW-1185">Reference proteome</keyword>
<gene>
    <name evidence="3" type="ORF">HMPREF9233_00680</name>
</gene>
<keyword evidence="1" id="KW-0732">Signal</keyword>
<dbReference type="CDD" id="cd00995">
    <property type="entry name" value="PBP2_NikA_DppA_OppA_like"/>
    <property type="match status" value="1"/>
</dbReference>
<evidence type="ECO:0000256" key="1">
    <source>
        <dbReference type="SAM" id="SignalP"/>
    </source>
</evidence>
<dbReference type="Pfam" id="PF00496">
    <property type="entry name" value="SBP_bac_5"/>
    <property type="match status" value="1"/>
</dbReference>
<dbReference type="Gene3D" id="3.10.105.10">
    <property type="entry name" value="Dipeptide-binding Protein, Domain 3"/>
    <property type="match status" value="1"/>
</dbReference>
<feature type="chain" id="PRO_5038388392" description="Solute-binding protein family 5 domain-containing protein" evidence="1">
    <location>
        <begin position="26"/>
        <end position="527"/>
    </location>
</feature>
<dbReference type="InterPro" id="IPR039424">
    <property type="entry name" value="SBP_5"/>
</dbReference>
<sequence length="527" mass="57142">MRKSIYSKKFAAVLAAAALALTACGGGGGTKGGASDATSGGASDSQTGTITAGAAYETSNYDPSSTSSALAMGTNWHVVEALYSFDPDFNVRKELAADNEPTKVTDTQYEVKIRKGAAFSDGNAVTADDVVSSFERSMDPENLYASMLTSIQSVEKKDDSTVTINLKQPFSLLKQRLTVVKIVPKASTVDEMKVKPIGSGPWKYDTITDTAIEMSPNEHYNGDMPAKGAAMHWDVIKDDNARTTAAQDATIGVMEAVPADRVELLESAGLKVEEKQGFNLPFLLFNTNKAPFNDARVRQAFHYAIDTQKLIDNAMDGKAAEATGFLPETSEYYHKAANQYTYNPEKAKELLAEAGASNLSITLNSTDHPWIEALGPQIKNDLEAVGVKVEINSQASASLYSNVLDIDGATFDVALAPGDPSVFGNDPDMLLRWWYGDNIWMSKRSGWKISDPENFAKLQGLLDEAVQLDGQERQDKWNEAMDMVAEQLPIYPLFHRTVITAYNPSIVEDVTPITTTGLNLLTANPLE</sequence>
<dbReference type="SUPFAM" id="SSF53850">
    <property type="entry name" value="Periplasmic binding protein-like II"/>
    <property type="match status" value="1"/>
</dbReference>
<dbReference type="AlphaFoldDB" id="K9EGZ6"/>
<organism evidence="3 4">
    <name type="scientific">Actinobaculum massiliense ACS-171-V-Col2</name>
    <dbReference type="NCBI Taxonomy" id="883066"/>
    <lineage>
        <taxon>Bacteria</taxon>
        <taxon>Bacillati</taxon>
        <taxon>Actinomycetota</taxon>
        <taxon>Actinomycetes</taxon>
        <taxon>Actinomycetales</taxon>
        <taxon>Actinomycetaceae</taxon>
        <taxon>Actinobaculum</taxon>
    </lineage>
</organism>
<dbReference type="PANTHER" id="PTHR30290">
    <property type="entry name" value="PERIPLASMIC BINDING COMPONENT OF ABC TRANSPORTER"/>
    <property type="match status" value="1"/>
</dbReference>
<comment type="caution">
    <text evidence="3">The sequence shown here is derived from an EMBL/GenBank/DDBJ whole genome shotgun (WGS) entry which is preliminary data.</text>
</comment>
<protein>
    <recommendedName>
        <fullName evidence="2">Solute-binding protein family 5 domain-containing protein</fullName>
    </recommendedName>
</protein>